<keyword evidence="4" id="KW-1185">Reference proteome</keyword>
<dbReference type="InterPro" id="IPR018760">
    <property type="entry name" value="DUF2326"/>
</dbReference>
<dbReference type="Pfam" id="PF10088">
    <property type="entry name" value="DUF2326"/>
    <property type="match status" value="1"/>
</dbReference>
<name>A0ABN2UU36_9MICC</name>
<accession>A0ABN2UU36</accession>
<dbReference type="EMBL" id="BAAAMN010000050">
    <property type="protein sequence ID" value="GAA2043763.1"/>
    <property type="molecule type" value="Genomic_DNA"/>
</dbReference>
<feature type="domain" description="DUF2326" evidence="2">
    <location>
        <begin position="440"/>
        <end position="572"/>
    </location>
</feature>
<dbReference type="Gene3D" id="3.40.50.300">
    <property type="entry name" value="P-loop containing nucleotide triphosphate hydrolases"/>
    <property type="match status" value="1"/>
</dbReference>
<dbReference type="Proteomes" id="UP001501461">
    <property type="component" value="Unassembled WGS sequence"/>
</dbReference>
<protein>
    <submittedName>
        <fullName evidence="3">DUF2326 domain-containing protein</fullName>
    </submittedName>
</protein>
<evidence type="ECO:0000256" key="1">
    <source>
        <dbReference type="SAM" id="Coils"/>
    </source>
</evidence>
<dbReference type="InterPro" id="IPR027417">
    <property type="entry name" value="P-loop_NTPase"/>
</dbReference>
<evidence type="ECO:0000313" key="3">
    <source>
        <dbReference type="EMBL" id="GAA2043763.1"/>
    </source>
</evidence>
<reference evidence="3 4" key="1">
    <citation type="journal article" date="2019" name="Int. J. Syst. Evol. Microbiol.">
        <title>The Global Catalogue of Microorganisms (GCM) 10K type strain sequencing project: providing services to taxonomists for standard genome sequencing and annotation.</title>
        <authorList>
            <consortium name="The Broad Institute Genomics Platform"/>
            <consortium name="The Broad Institute Genome Sequencing Center for Infectious Disease"/>
            <person name="Wu L."/>
            <person name="Ma J."/>
        </authorList>
    </citation>
    <scope>NUCLEOTIDE SEQUENCE [LARGE SCALE GENOMIC DNA]</scope>
    <source>
        <strain evidence="3 4">JCM 13595</strain>
    </source>
</reference>
<proteinExistence type="predicted"/>
<evidence type="ECO:0000259" key="2">
    <source>
        <dbReference type="Pfam" id="PF10088"/>
    </source>
</evidence>
<organism evidence="3 4">
    <name type="scientific">Yaniella flava</name>
    <dbReference type="NCBI Taxonomy" id="287930"/>
    <lineage>
        <taxon>Bacteria</taxon>
        <taxon>Bacillati</taxon>
        <taxon>Actinomycetota</taxon>
        <taxon>Actinomycetes</taxon>
        <taxon>Micrococcales</taxon>
        <taxon>Micrococcaceae</taxon>
        <taxon>Yaniella</taxon>
    </lineage>
</organism>
<keyword evidence="1" id="KW-0175">Coiled coil</keyword>
<comment type="caution">
    <text evidence="3">The sequence shown here is derived from an EMBL/GenBank/DDBJ whole genome shotgun (WGS) entry which is preliminary data.</text>
</comment>
<feature type="coiled-coil region" evidence="1">
    <location>
        <begin position="345"/>
        <end position="411"/>
    </location>
</feature>
<evidence type="ECO:0000313" key="4">
    <source>
        <dbReference type="Proteomes" id="UP001501461"/>
    </source>
</evidence>
<dbReference type="RefSeq" id="WP_343959382.1">
    <property type="nucleotide sequence ID" value="NZ_BAAAMN010000050.1"/>
</dbReference>
<gene>
    <name evidence="3" type="ORF">GCM10009720_25800</name>
</gene>
<sequence length="584" mass="65217">MRLNSLTASFPEFRSITFRDGLNIVVADRAQDSTKTDSRNGLGKTTVIALIDFCLGSNMNDRLAQMKGNNWYFVLSLTTKSGITLRASRGPDESSRIRIEGNAVSAGVIEPGEQSEAGSIEVGVRKWTDWLGKESFYRAGMPAEPPTFRSLIRHLARYRTDSLIDPFRTVANQAAEGVQAENAYLLNLDWRFAKEWTDLKERKARVALVDDPDTSLESRIAALEPQLVRSQRRANRLNQDISTFSVLPEYREIETRVQQSTSQIKTLGNENFTDRQQLALYESQVADEFASSNVDVERLFAEAGIVLGEAVTRSLAEAAEFQEQVTQNRATYLADETRRIRERIMQRETEQAQLAEQQEQDLRLLRSGGALDDLAALQNSLAEVQVEVARVEEQIQTLRDLSDRKSQLKSDELDLTTRTQLDLKERFTHRAGIVARFGEIMEALYGEPADLRVSTGRTGVRFKVVLPKTGSGGVHLMAIFAYDIALSENLASDGRGPGFVIHDSSIFADVDERQTARAIEIAAASAETYGYQHLLTANSDQVPWDEFHERSVFDDAIVLTLHDGDPSGSVLGQRLQFSIESEEG</sequence>